<comment type="caution">
    <text evidence="1">The sequence shown here is derived from an EMBL/GenBank/DDBJ whole genome shotgun (WGS) entry which is preliminary data.</text>
</comment>
<dbReference type="InterPro" id="IPR010732">
    <property type="entry name" value="T6SS_TssG-like"/>
</dbReference>
<dbReference type="RefSeq" id="WP_205310513.1">
    <property type="nucleotide sequence ID" value="NZ_JAERPS020000001.1"/>
</dbReference>
<dbReference type="Pfam" id="PF06996">
    <property type="entry name" value="T6SS_TssG"/>
    <property type="match status" value="1"/>
</dbReference>
<dbReference type="Proteomes" id="UP000663814">
    <property type="component" value="Unassembled WGS sequence"/>
</dbReference>
<evidence type="ECO:0000313" key="2">
    <source>
        <dbReference type="Proteomes" id="UP000663814"/>
    </source>
</evidence>
<gene>
    <name evidence="1" type="primary">tssG</name>
    <name evidence="1" type="ORF">I4W93_004830</name>
</gene>
<name>A0ABS7X5U4_9GAMM</name>
<dbReference type="EMBL" id="JAERPS020000001">
    <property type="protein sequence ID" value="MBZ9610912.1"/>
    <property type="molecule type" value="Genomic_DNA"/>
</dbReference>
<dbReference type="NCBIfam" id="TIGR03347">
    <property type="entry name" value="VI_chp_1"/>
    <property type="match status" value="1"/>
</dbReference>
<proteinExistence type="predicted"/>
<dbReference type="PANTHER" id="PTHR35564:SF4">
    <property type="entry name" value="CYTOPLASMIC PROTEIN"/>
    <property type="match status" value="1"/>
</dbReference>
<keyword evidence="2" id="KW-1185">Reference proteome</keyword>
<accession>A0ABS7X5U4</accession>
<organism evidence="1 2">
    <name type="scientific">Rheinheimera maricola</name>
    <dbReference type="NCBI Taxonomy" id="2793282"/>
    <lineage>
        <taxon>Bacteria</taxon>
        <taxon>Pseudomonadati</taxon>
        <taxon>Pseudomonadota</taxon>
        <taxon>Gammaproteobacteria</taxon>
        <taxon>Chromatiales</taxon>
        <taxon>Chromatiaceae</taxon>
        <taxon>Rheinheimera</taxon>
    </lineage>
</organism>
<dbReference type="PANTHER" id="PTHR35564">
    <property type="match status" value="1"/>
</dbReference>
<protein>
    <submittedName>
        <fullName evidence="1">Type VI secretion system baseplate subunit TssG</fullName>
    </submittedName>
</protein>
<reference evidence="1 2" key="2">
    <citation type="submission" date="2021-08" db="EMBL/GenBank/DDBJ databases">
        <title>Rheinheimera aquimaris sp. nov., isolated from seawater of the East Sea in Korea.</title>
        <authorList>
            <person name="Kim K.H."/>
            <person name="Wenting R."/>
            <person name="Kim K.R."/>
            <person name="Jeon C.O."/>
        </authorList>
    </citation>
    <scope>NUCLEOTIDE SEQUENCE [LARGE SCALE GENOMIC DNA]</scope>
    <source>
        <strain evidence="1 2">MA-13</strain>
    </source>
</reference>
<evidence type="ECO:0000313" key="1">
    <source>
        <dbReference type="EMBL" id="MBZ9610912.1"/>
    </source>
</evidence>
<sequence length="334" mass="37683">MNLKQLTEDATGFDFYHAVYSLERQFSAEQKRWQGVGRDGFPKKELIRFKSVQHLGFPGQPITKVEKRQADAPETEPCAVAMHVSFMGLTGPSGVMPQHYTEMVLQRLKQRDKTMRDFFDLFNHRLISLYYRAWEKYRFACQYEMSAFEQDSFSSVLKTISGANSSMGLYYAGAFSQYNRSSQQLIQILTELLNTKVALNPLQGRWLTLASDEQSRLAMKFLPKGQNAGLGQSAMLGSKVWDVSSAIELEITAPPEKAQQLLPGSYQHRQITALLAEYLPAALKVRITLVGQHQDFPVACLSSPQLSLGHSGSLAVRTSKQHQMTRLSYQLGRS</sequence>
<reference evidence="1 2" key="1">
    <citation type="submission" date="2020-12" db="EMBL/GenBank/DDBJ databases">
        <authorList>
            <person name="Ruan W."/>
            <person name="Khan S.A."/>
            <person name="Jeon C.O."/>
        </authorList>
    </citation>
    <scope>NUCLEOTIDE SEQUENCE [LARGE SCALE GENOMIC DNA]</scope>
    <source>
        <strain evidence="1 2">MA-13</strain>
    </source>
</reference>